<dbReference type="InterPro" id="IPR036390">
    <property type="entry name" value="WH_DNA-bd_sf"/>
</dbReference>
<dbReference type="InterPro" id="IPR001034">
    <property type="entry name" value="DeoR_HTH"/>
</dbReference>
<dbReference type="Proteomes" id="UP001183176">
    <property type="component" value="Unassembled WGS sequence"/>
</dbReference>
<dbReference type="SUPFAM" id="SSF46785">
    <property type="entry name" value="Winged helix' DNA-binding domain"/>
    <property type="match status" value="1"/>
</dbReference>
<dbReference type="InterPro" id="IPR014036">
    <property type="entry name" value="DeoR-like_C"/>
</dbReference>
<evidence type="ECO:0000256" key="2">
    <source>
        <dbReference type="ARBA" id="ARBA00022491"/>
    </source>
</evidence>
<dbReference type="EMBL" id="JAVREH010000053">
    <property type="protein sequence ID" value="MDT0263807.1"/>
    <property type="molecule type" value="Genomic_DNA"/>
</dbReference>
<gene>
    <name evidence="9" type="ORF">RM423_20750</name>
</gene>
<feature type="region of interest" description="Disordered" evidence="7">
    <location>
        <begin position="1"/>
        <end position="22"/>
    </location>
</feature>
<dbReference type="InterPro" id="IPR018356">
    <property type="entry name" value="Tscrpt_reg_HTH_DeoR_CS"/>
</dbReference>
<dbReference type="PROSITE" id="PS00894">
    <property type="entry name" value="HTH_DEOR_1"/>
    <property type="match status" value="1"/>
</dbReference>
<dbReference type="Gene3D" id="3.40.50.1360">
    <property type="match status" value="1"/>
</dbReference>
<evidence type="ECO:0000259" key="8">
    <source>
        <dbReference type="PROSITE" id="PS51000"/>
    </source>
</evidence>
<dbReference type="SMART" id="SM00420">
    <property type="entry name" value="HTH_DEOR"/>
    <property type="match status" value="1"/>
</dbReference>
<dbReference type="InterPro" id="IPR050313">
    <property type="entry name" value="Carb_Metab_HTH_regulators"/>
</dbReference>
<dbReference type="RefSeq" id="WP_311424951.1">
    <property type="nucleotide sequence ID" value="NZ_JAVREH010000053.1"/>
</dbReference>
<dbReference type="InterPro" id="IPR037171">
    <property type="entry name" value="NagB/RpiA_transferase-like"/>
</dbReference>
<keyword evidence="4 9" id="KW-0238">DNA-binding</keyword>
<feature type="domain" description="HTH deoR-type" evidence="8">
    <location>
        <begin position="27"/>
        <end position="82"/>
    </location>
</feature>
<evidence type="ECO:0000256" key="7">
    <source>
        <dbReference type="SAM" id="MobiDB-lite"/>
    </source>
</evidence>
<keyword evidence="5" id="KW-0804">Transcription</keyword>
<dbReference type="Pfam" id="PF08220">
    <property type="entry name" value="HTH_DeoR"/>
    <property type="match status" value="1"/>
</dbReference>
<accession>A0ABU2JFP0</accession>
<evidence type="ECO:0000256" key="6">
    <source>
        <dbReference type="ARBA" id="ARBA00024937"/>
    </source>
</evidence>
<dbReference type="PANTHER" id="PTHR30363:SF4">
    <property type="entry name" value="GLYCEROL-3-PHOSPHATE REGULON REPRESSOR"/>
    <property type="match status" value="1"/>
</dbReference>
<keyword evidence="2" id="KW-0678">Repressor</keyword>
<dbReference type="InterPro" id="IPR036388">
    <property type="entry name" value="WH-like_DNA-bd_sf"/>
</dbReference>
<name>A0ABU2JFP0_9ACTN</name>
<organism evidence="9 10">
    <name type="scientific">Jatrophihabitans lederbergiae</name>
    <dbReference type="NCBI Taxonomy" id="3075547"/>
    <lineage>
        <taxon>Bacteria</taxon>
        <taxon>Bacillati</taxon>
        <taxon>Actinomycetota</taxon>
        <taxon>Actinomycetes</taxon>
        <taxon>Jatrophihabitantales</taxon>
        <taxon>Jatrophihabitantaceae</taxon>
        <taxon>Jatrophihabitans</taxon>
    </lineage>
</organism>
<sequence length="276" mass="29896">MATTQESGEFPHPSAEARNGAGKTLYSAQRQQAIMRRLRSEGQVDSAEVARSLEVTNETVRKDLIQLQKRGLLRRVHGGAVPIGDHSYESDVATRTQFSEEKRRIATAALAQLPTSGSVLVDAGSTMAQFAELFPDDRELTVFTNALPIALSLLGRPHLTVFTIGGRLRSKTVATVGSWTARMLEEINVDVAFLGTNGISLERGLTTPDPAEARIKNLMAQSAQRRILLADHSKYGMVSLVKHADLADIELLITDTGLPAADVARLTRAGLTVEQT</sequence>
<protein>
    <recommendedName>
        <fullName evidence="1">Lactose phosphotransferase system repressor</fullName>
    </recommendedName>
</protein>
<dbReference type="GO" id="GO:0003677">
    <property type="term" value="F:DNA binding"/>
    <property type="evidence" value="ECO:0007669"/>
    <property type="project" value="UniProtKB-KW"/>
</dbReference>
<dbReference type="Pfam" id="PF00455">
    <property type="entry name" value="DeoRC"/>
    <property type="match status" value="1"/>
</dbReference>
<keyword evidence="10" id="KW-1185">Reference proteome</keyword>
<comment type="function">
    <text evidence="6">Repressor of the lactose catabolism operon. Galactose-6-phosphate is the inducer.</text>
</comment>
<evidence type="ECO:0000256" key="1">
    <source>
        <dbReference type="ARBA" id="ARBA00021390"/>
    </source>
</evidence>
<dbReference type="PANTHER" id="PTHR30363">
    <property type="entry name" value="HTH-TYPE TRANSCRIPTIONAL REGULATOR SRLR-RELATED"/>
    <property type="match status" value="1"/>
</dbReference>
<dbReference type="SMART" id="SM01134">
    <property type="entry name" value="DeoRC"/>
    <property type="match status" value="1"/>
</dbReference>
<keyword evidence="3" id="KW-0805">Transcription regulation</keyword>
<comment type="caution">
    <text evidence="9">The sequence shown here is derived from an EMBL/GenBank/DDBJ whole genome shotgun (WGS) entry which is preliminary data.</text>
</comment>
<dbReference type="Gene3D" id="1.10.10.10">
    <property type="entry name" value="Winged helix-like DNA-binding domain superfamily/Winged helix DNA-binding domain"/>
    <property type="match status" value="1"/>
</dbReference>
<reference evidence="10" key="1">
    <citation type="submission" date="2023-07" db="EMBL/GenBank/DDBJ databases">
        <title>30 novel species of actinomycetes from the DSMZ collection.</title>
        <authorList>
            <person name="Nouioui I."/>
        </authorList>
    </citation>
    <scope>NUCLEOTIDE SEQUENCE [LARGE SCALE GENOMIC DNA]</scope>
    <source>
        <strain evidence="10">DSM 44399</strain>
    </source>
</reference>
<dbReference type="PRINTS" id="PR00037">
    <property type="entry name" value="HTHLACR"/>
</dbReference>
<proteinExistence type="predicted"/>
<evidence type="ECO:0000313" key="9">
    <source>
        <dbReference type="EMBL" id="MDT0263807.1"/>
    </source>
</evidence>
<dbReference type="SUPFAM" id="SSF100950">
    <property type="entry name" value="NagB/RpiA/CoA transferase-like"/>
    <property type="match status" value="1"/>
</dbReference>
<dbReference type="PROSITE" id="PS51000">
    <property type="entry name" value="HTH_DEOR_2"/>
    <property type="match status" value="1"/>
</dbReference>
<evidence type="ECO:0000313" key="10">
    <source>
        <dbReference type="Proteomes" id="UP001183176"/>
    </source>
</evidence>
<evidence type="ECO:0000256" key="3">
    <source>
        <dbReference type="ARBA" id="ARBA00023015"/>
    </source>
</evidence>
<evidence type="ECO:0000256" key="5">
    <source>
        <dbReference type="ARBA" id="ARBA00023163"/>
    </source>
</evidence>
<evidence type="ECO:0000256" key="4">
    <source>
        <dbReference type="ARBA" id="ARBA00023125"/>
    </source>
</evidence>